<accession>A0A9P4I9U1</accession>
<dbReference type="PROSITE" id="PS50181">
    <property type="entry name" value="FBOX"/>
    <property type="match status" value="1"/>
</dbReference>
<dbReference type="EMBL" id="ML978128">
    <property type="protein sequence ID" value="KAF2097640.1"/>
    <property type="molecule type" value="Genomic_DNA"/>
</dbReference>
<dbReference type="OrthoDB" id="5295250at2759"/>
<organism evidence="2 3">
    <name type="scientific">Rhizodiscina lignyota</name>
    <dbReference type="NCBI Taxonomy" id="1504668"/>
    <lineage>
        <taxon>Eukaryota</taxon>
        <taxon>Fungi</taxon>
        <taxon>Dikarya</taxon>
        <taxon>Ascomycota</taxon>
        <taxon>Pezizomycotina</taxon>
        <taxon>Dothideomycetes</taxon>
        <taxon>Pleosporomycetidae</taxon>
        <taxon>Aulographales</taxon>
        <taxon>Rhizodiscinaceae</taxon>
        <taxon>Rhizodiscina</taxon>
    </lineage>
</organism>
<dbReference type="Proteomes" id="UP000799772">
    <property type="component" value="Unassembled WGS sequence"/>
</dbReference>
<evidence type="ECO:0000259" key="1">
    <source>
        <dbReference type="PROSITE" id="PS50181"/>
    </source>
</evidence>
<dbReference type="InterPro" id="IPR036047">
    <property type="entry name" value="F-box-like_dom_sf"/>
</dbReference>
<gene>
    <name evidence="2" type="ORF">NA57DRAFT_77892</name>
</gene>
<dbReference type="Gene3D" id="1.20.1280.50">
    <property type="match status" value="1"/>
</dbReference>
<dbReference type="SMART" id="SM00256">
    <property type="entry name" value="FBOX"/>
    <property type="match status" value="1"/>
</dbReference>
<evidence type="ECO:0000313" key="3">
    <source>
        <dbReference type="Proteomes" id="UP000799772"/>
    </source>
</evidence>
<dbReference type="CDD" id="cd09917">
    <property type="entry name" value="F-box_SF"/>
    <property type="match status" value="1"/>
</dbReference>
<sequence length="500" mass="56409">MDSDRTDEGPDPLPWISEDRQRELDAIIAKLDPYQRRYLHAKLASKTFQFDIVGGLPLELVGKIFAHADIEDILQCQRVSKRWKFLLSTSAVLDPRLNRWYSLSDPPLTRSSDPTVNLPLLKLKHIWQYTHHKPSSTAIYHAQHAPGDLSKLRKFQYHHGRVAWLEGDKATVRDLRSGEVKVHFGTARETLGLLCLTEELMAVWTYSGICYVYELFSDVSKSFRLPSIQSINAIGGRGQTIACVTSESGQDKQLSIFSFDDGSIQHTPLNNTGSLVFILEGIRFLTGSIFLTAFDTVQRESEPKSSICVLHVLCCTLAGKVVQDITPSRIPATESFGEVLQDGGYLMCTTRSTDYDGSFAILCNAQSRRSKYAGWVVQFDRNGASTILREYDSFRAPFLRWKDIEHGKRFGDVGAYFHQSVFDLRSNPTRLETRAKEQSALPWIGDELFLVSAEGECNFKVLCFDPLARLPPSSPGYTYVSEKIPIEDDYIVIEVKKVTC</sequence>
<protein>
    <recommendedName>
        <fullName evidence="1">F-box domain-containing protein</fullName>
    </recommendedName>
</protein>
<dbReference type="AlphaFoldDB" id="A0A9P4I9U1"/>
<proteinExistence type="predicted"/>
<feature type="domain" description="F-box" evidence="1">
    <location>
        <begin position="50"/>
        <end position="103"/>
    </location>
</feature>
<dbReference type="SUPFAM" id="SSF81383">
    <property type="entry name" value="F-box domain"/>
    <property type="match status" value="1"/>
</dbReference>
<evidence type="ECO:0000313" key="2">
    <source>
        <dbReference type="EMBL" id="KAF2097640.1"/>
    </source>
</evidence>
<comment type="caution">
    <text evidence="2">The sequence shown here is derived from an EMBL/GenBank/DDBJ whole genome shotgun (WGS) entry which is preliminary data.</text>
</comment>
<dbReference type="InterPro" id="IPR001810">
    <property type="entry name" value="F-box_dom"/>
</dbReference>
<dbReference type="Pfam" id="PF12937">
    <property type="entry name" value="F-box-like"/>
    <property type="match status" value="1"/>
</dbReference>
<keyword evidence="3" id="KW-1185">Reference proteome</keyword>
<reference evidence="2" key="1">
    <citation type="journal article" date="2020" name="Stud. Mycol.">
        <title>101 Dothideomycetes genomes: a test case for predicting lifestyles and emergence of pathogens.</title>
        <authorList>
            <person name="Haridas S."/>
            <person name="Albert R."/>
            <person name="Binder M."/>
            <person name="Bloem J."/>
            <person name="Labutti K."/>
            <person name="Salamov A."/>
            <person name="Andreopoulos B."/>
            <person name="Baker S."/>
            <person name="Barry K."/>
            <person name="Bills G."/>
            <person name="Bluhm B."/>
            <person name="Cannon C."/>
            <person name="Castanera R."/>
            <person name="Culley D."/>
            <person name="Daum C."/>
            <person name="Ezra D."/>
            <person name="Gonzalez J."/>
            <person name="Henrissat B."/>
            <person name="Kuo A."/>
            <person name="Liang C."/>
            <person name="Lipzen A."/>
            <person name="Lutzoni F."/>
            <person name="Magnuson J."/>
            <person name="Mondo S."/>
            <person name="Nolan M."/>
            <person name="Ohm R."/>
            <person name="Pangilinan J."/>
            <person name="Park H.-J."/>
            <person name="Ramirez L."/>
            <person name="Alfaro M."/>
            <person name="Sun H."/>
            <person name="Tritt A."/>
            <person name="Yoshinaga Y."/>
            <person name="Zwiers L.-H."/>
            <person name="Turgeon B."/>
            <person name="Goodwin S."/>
            <person name="Spatafora J."/>
            <person name="Crous P."/>
            <person name="Grigoriev I."/>
        </authorList>
    </citation>
    <scope>NUCLEOTIDE SEQUENCE</scope>
    <source>
        <strain evidence="2">CBS 133067</strain>
    </source>
</reference>
<name>A0A9P4I9U1_9PEZI</name>